<evidence type="ECO:0000313" key="3">
    <source>
        <dbReference type="Proteomes" id="UP000008701"/>
    </source>
</evidence>
<dbReference type="HOGENOM" id="CLU_201154_0_0_10"/>
<gene>
    <name evidence="2" type="ordered locus">Cpha266_1923</name>
</gene>
<feature type="transmembrane region" description="Helical" evidence="1">
    <location>
        <begin position="50"/>
        <end position="68"/>
    </location>
</feature>
<dbReference type="RefSeq" id="WP_011745746.1">
    <property type="nucleotide sequence ID" value="NC_008639.1"/>
</dbReference>
<keyword evidence="1" id="KW-0812">Transmembrane</keyword>
<name>A1BHR2_CHLPD</name>
<dbReference type="KEGG" id="cph:Cpha266_1923"/>
<evidence type="ECO:0000256" key="1">
    <source>
        <dbReference type="SAM" id="Phobius"/>
    </source>
</evidence>
<protein>
    <recommendedName>
        <fullName evidence="4">DUF3185 domain-containing protein</fullName>
    </recommendedName>
</protein>
<dbReference type="EMBL" id="CP000492">
    <property type="protein sequence ID" value="ABL65939.1"/>
    <property type="molecule type" value="Genomic_DNA"/>
</dbReference>
<organism evidence="2 3">
    <name type="scientific">Chlorobium phaeobacteroides (strain DSM 266 / SMG 266 / 2430)</name>
    <dbReference type="NCBI Taxonomy" id="290317"/>
    <lineage>
        <taxon>Bacteria</taxon>
        <taxon>Pseudomonadati</taxon>
        <taxon>Chlorobiota</taxon>
        <taxon>Chlorobiia</taxon>
        <taxon>Chlorobiales</taxon>
        <taxon>Chlorobiaceae</taxon>
        <taxon>Chlorobium/Pelodictyon group</taxon>
        <taxon>Chlorobium</taxon>
    </lineage>
</organism>
<keyword evidence="1" id="KW-1133">Transmembrane helix</keyword>
<dbReference type="STRING" id="290317.Cpha266_1923"/>
<keyword evidence="3" id="KW-1185">Reference proteome</keyword>
<accession>A1BHR2</accession>
<dbReference type="Proteomes" id="UP000008701">
    <property type="component" value="Chromosome"/>
</dbReference>
<dbReference type="AlphaFoldDB" id="A1BHR2"/>
<keyword evidence="1" id="KW-0472">Membrane</keyword>
<proteinExistence type="predicted"/>
<dbReference type="OrthoDB" id="1375121at2"/>
<evidence type="ECO:0000313" key="2">
    <source>
        <dbReference type="EMBL" id="ABL65939.1"/>
    </source>
</evidence>
<evidence type="ECO:0008006" key="4">
    <source>
        <dbReference type="Google" id="ProtNLM"/>
    </source>
</evidence>
<dbReference type="eggNOG" id="ENOG5032YXC">
    <property type="taxonomic scope" value="Bacteria"/>
</dbReference>
<sequence length="73" mass="7673" precursor="true">MSAIRIAALLLIMAGVLGLGYGSFSYTRETHDVKLGPLELSVKEKETVNVPVWLGVGTIVGGGVLLLYGGRKS</sequence>
<reference evidence="2 3" key="1">
    <citation type="submission" date="2006-12" db="EMBL/GenBank/DDBJ databases">
        <title>Complete sequence of Chlorobium phaeobacteroides DSM 266.</title>
        <authorList>
            <consortium name="US DOE Joint Genome Institute"/>
            <person name="Copeland A."/>
            <person name="Lucas S."/>
            <person name="Lapidus A."/>
            <person name="Barry K."/>
            <person name="Detter J.C."/>
            <person name="Glavina del Rio T."/>
            <person name="Hammon N."/>
            <person name="Israni S."/>
            <person name="Pitluck S."/>
            <person name="Goltsman E."/>
            <person name="Schmutz J."/>
            <person name="Larimer F."/>
            <person name="Land M."/>
            <person name="Hauser L."/>
            <person name="Mikhailova N."/>
            <person name="Li T."/>
            <person name="Overmann J."/>
            <person name="Bryant D.A."/>
            <person name="Richardson P."/>
        </authorList>
    </citation>
    <scope>NUCLEOTIDE SEQUENCE [LARGE SCALE GENOMIC DNA]</scope>
    <source>
        <strain evidence="2 3">DSM 266</strain>
    </source>
</reference>